<dbReference type="RefSeq" id="WP_087583322.1">
    <property type="nucleotide sequence ID" value="NZ_NDYN01000006.1"/>
</dbReference>
<dbReference type="EMBL" id="NDYN01000006">
    <property type="protein sequence ID" value="OUT07324.1"/>
    <property type="molecule type" value="Genomic_DNA"/>
</dbReference>
<evidence type="ECO:0000313" key="10">
    <source>
        <dbReference type="Proteomes" id="UP000196317"/>
    </source>
</evidence>
<dbReference type="PANTHER" id="PTHR33938">
    <property type="entry name" value="FERULOYL ESTERASE B-RELATED"/>
    <property type="match status" value="1"/>
</dbReference>
<dbReference type="Proteomes" id="UP000196317">
    <property type="component" value="Unassembled WGS sequence"/>
</dbReference>
<dbReference type="Pfam" id="PF07519">
    <property type="entry name" value="Tannase"/>
    <property type="match status" value="1"/>
</dbReference>
<name>A0A1Y5MIV1_9BACT</name>
<keyword evidence="3" id="KW-0479">Metal-binding</keyword>
<dbReference type="PANTHER" id="PTHR33938:SF15">
    <property type="entry name" value="FERULOYL ESTERASE B-RELATED"/>
    <property type="match status" value="1"/>
</dbReference>
<evidence type="ECO:0000256" key="7">
    <source>
        <dbReference type="ARBA" id="ARBA00023157"/>
    </source>
</evidence>
<keyword evidence="4 8" id="KW-0732">Signal</keyword>
<evidence type="ECO:0000256" key="8">
    <source>
        <dbReference type="SAM" id="SignalP"/>
    </source>
</evidence>
<evidence type="ECO:0000256" key="3">
    <source>
        <dbReference type="ARBA" id="ARBA00022723"/>
    </source>
</evidence>
<comment type="similarity">
    <text evidence="1">Belongs to the tannase family.</text>
</comment>
<sequence>MKKISLFCALALIGSTAFALDRAGCESLKDVKILNNEMIDAVWSESGEISADKMSALTGGSKNNIKAKPHCVVHGKLYKRTGSDGKEYAIDYELRLPEQWNEKFLFQGGGGMDGFVAPALGAVPIRTSTATPALLRGYAVVTTNSGHPEPTAEFGLDQQARLDYAYQAIGKVTDAAKQILAAAYAKKPKHSYFMGCSNGGRAALIAAQRYPLEFDGVIAANPGFRLSRAAIAQQWDNQALMKIAPKNEKGEKIFANALTQDDLNKLSHAVLEKCDGLDGLKDGIINAWEACKFNPKSLNLDKQKIAAIEKIFNGAKNSKGEQIYSGWFYDSGVSAEGWRQWKLGDSQSAKPNARNITLSSGSVNYYFLTPAQPNFDTINFDFDKDTPKTFETAAINDAISTSLSTFSANGGKIIIVTGVSDPVFSAKDQRDWFKKLEADNKNSQNFAAFFALPGMNHCGGGNGIDDVDPLSALEAWHEKGEAPKSMLAKSKSYAGKEFLVCAYPKVATYVGGDASKASSFVCK</sequence>
<evidence type="ECO:0000256" key="5">
    <source>
        <dbReference type="ARBA" id="ARBA00022801"/>
    </source>
</evidence>
<dbReference type="Gene3D" id="3.40.50.1820">
    <property type="entry name" value="alpha/beta hydrolase"/>
    <property type="match status" value="1"/>
</dbReference>
<dbReference type="InterPro" id="IPR029058">
    <property type="entry name" value="AB_hydrolase_fold"/>
</dbReference>
<accession>A0A1Y5MIV1</accession>
<evidence type="ECO:0000256" key="4">
    <source>
        <dbReference type="ARBA" id="ARBA00022729"/>
    </source>
</evidence>
<reference evidence="9 10" key="1">
    <citation type="submission" date="2017-04" db="EMBL/GenBank/DDBJ databases">
        <title>Complete genome of Campylobacter concisus ATCC 33237T and draft genomes for an additional eight well characterized C. concisus strains.</title>
        <authorList>
            <person name="Cornelius A.J."/>
            <person name="Miller W.G."/>
            <person name="Lastovica A.J."/>
            <person name="On S.L."/>
            <person name="French N.P."/>
            <person name="Vandenberg O."/>
            <person name="Biggs P.J."/>
        </authorList>
    </citation>
    <scope>NUCLEOTIDE SEQUENCE [LARGE SCALE GENOMIC DNA]</scope>
    <source>
        <strain evidence="9 10">CCUG 19995</strain>
    </source>
</reference>
<keyword evidence="6" id="KW-0106">Calcium</keyword>
<organism evidence="9 10">
    <name type="scientific">Campylobacter concisus</name>
    <dbReference type="NCBI Taxonomy" id="199"/>
    <lineage>
        <taxon>Bacteria</taxon>
        <taxon>Pseudomonadati</taxon>
        <taxon>Campylobacterota</taxon>
        <taxon>Epsilonproteobacteria</taxon>
        <taxon>Campylobacterales</taxon>
        <taxon>Campylobacteraceae</taxon>
        <taxon>Campylobacter</taxon>
    </lineage>
</organism>
<dbReference type="GO" id="GO:0046872">
    <property type="term" value="F:metal ion binding"/>
    <property type="evidence" value="ECO:0007669"/>
    <property type="project" value="UniProtKB-KW"/>
</dbReference>
<evidence type="ECO:0000256" key="2">
    <source>
        <dbReference type="ARBA" id="ARBA00022487"/>
    </source>
</evidence>
<evidence type="ECO:0000256" key="1">
    <source>
        <dbReference type="ARBA" id="ARBA00006249"/>
    </source>
</evidence>
<dbReference type="InterPro" id="IPR011118">
    <property type="entry name" value="Tannase/feruloyl_esterase"/>
</dbReference>
<dbReference type="AlphaFoldDB" id="A0A1Y5MIV1"/>
<keyword evidence="2" id="KW-0719">Serine esterase</keyword>
<evidence type="ECO:0000313" key="9">
    <source>
        <dbReference type="EMBL" id="OUT07324.1"/>
    </source>
</evidence>
<proteinExistence type="inferred from homology"/>
<protein>
    <submittedName>
        <fullName evidence="9">Tannase/feruloyl esterase family alpha/beta hydrolase</fullName>
    </submittedName>
</protein>
<evidence type="ECO:0000256" key="6">
    <source>
        <dbReference type="ARBA" id="ARBA00022837"/>
    </source>
</evidence>
<dbReference type="GO" id="GO:0052689">
    <property type="term" value="F:carboxylic ester hydrolase activity"/>
    <property type="evidence" value="ECO:0007669"/>
    <property type="project" value="UniProtKB-KW"/>
</dbReference>
<feature type="chain" id="PRO_5013255214" evidence="8">
    <location>
        <begin position="20"/>
        <end position="523"/>
    </location>
</feature>
<feature type="signal peptide" evidence="8">
    <location>
        <begin position="1"/>
        <end position="19"/>
    </location>
</feature>
<gene>
    <name evidence="9" type="ORF">B9N65_06800</name>
</gene>
<dbReference type="SUPFAM" id="SSF53474">
    <property type="entry name" value="alpha/beta-Hydrolases"/>
    <property type="match status" value="1"/>
</dbReference>
<comment type="caution">
    <text evidence="9">The sequence shown here is derived from an EMBL/GenBank/DDBJ whole genome shotgun (WGS) entry which is preliminary data.</text>
</comment>
<keyword evidence="5 9" id="KW-0378">Hydrolase</keyword>
<keyword evidence="7" id="KW-1015">Disulfide bond</keyword>